<dbReference type="GO" id="GO:0006412">
    <property type="term" value="P:translation"/>
    <property type="evidence" value="ECO:0007669"/>
    <property type="project" value="UniProtKB-ARBA"/>
</dbReference>
<dbReference type="HOGENOM" id="CLU_023334_3_1_1"/>
<keyword evidence="13" id="KW-1185">Reference proteome</keyword>
<dbReference type="EMBL" id="KN824313">
    <property type="protein sequence ID" value="KIM25518.1"/>
    <property type="molecule type" value="Genomic_DNA"/>
</dbReference>
<dbReference type="FunFam" id="3.30.420.60:FF:000004">
    <property type="entry name" value="Protein DOM34 homolog"/>
    <property type="match status" value="1"/>
</dbReference>
<keyword evidence="7" id="KW-0498">Mitosis</keyword>
<dbReference type="Pfam" id="PF26356">
    <property type="entry name" value="Pelota_N"/>
    <property type="match status" value="1"/>
</dbReference>
<accession>A0A0C2WGI4</accession>
<comment type="cofactor">
    <cofactor evidence="1 10">
        <name>a divalent metal cation</name>
        <dbReference type="ChEBI" id="CHEBI:60240"/>
    </cofactor>
</comment>
<keyword evidence="9" id="KW-0131">Cell cycle</keyword>
<dbReference type="SUPFAM" id="SSF53137">
    <property type="entry name" value="Translational machinery components"/>
    <property type="match status" value="1"/>
</dbReference>
<dbReference type="InterPro" id="IPR038069">
    <property type="entry name" value="Pelota/DOM34_N"/>
</dbReference>
<dbReference type="SUPFAM" id="SSF55315">
    <property type="entry name" value="L30e-like"/>
    <property type="match status" value="1"/>
</dbReference>
<dbReference type="GO" id="GO:1990533">
    <property type="term" value="C:Dom34-Hbs1 complex"/>
    <property type="evidence" value="ECO:0007669"/>
    <property type="project" value="UniProtKB-ARBA"/>
</dbReference>
<dbReference type="STRING" id="933852.A0A0C2WGI4"/>
<gene>
    <name evidence="12" type="ORF">M408DRAFT_331084</name>
</gene>
<dbReference type="Gene3D" id="3.30.1330.30">
    <property type="match status" value="1"/>
</dbReference>
<dbReference type="FunFam" id="2.30.30.870:FF:000001">
    <property type="entry name" value="Protein pelota homolog"/>
    <property type="match status" value="1"/>
</dbReference>
<dbReference type="InterPro" id="IPR005141">
    <property type="entry name" value="eRF1_2"/>
</dbReference>
<keyword evidence="5" id="KW-0132">Cell division</keyword>
<keyword evidence="4 10" id="KW-0963">Cytoplasm</keyword>
<evidence type="ECO:0000256" key="1">
    <source>
        <dbReference type="ARBA" id="ARBA00001968"/>
    </source>
</evidence>
<dbReference type="GO" id="GO:0070966">
    <property type="term" value="P:nuclear-transcribed mRNA catabolic process, no-go decay"/>
    <property type="evidence" value="ECO:0007669"/>
    <property type="project" value="InterPro"/>
</dbReference>
<reference evidence="13" key="2">
    <citation type="submission" date="2015-01" db="EMBL/GenBank/DDBJ databases">
        <title>Evolutionary Origins and Diversification of the Mycorrhizal Mutualists.</title>
        <authorList>
            <consortium name="DOE Joint Genome Institute"/>
            <consortium name="Mycorrhizal Genomics Consortium"/>
            <person name="Kohler A."/>
            <person name="Kuo A."/>
            <person name="Nagy L.G."/>
            <person name="Floudas D."/>
            <person name="Copeland A."/>
            <person name="Barry K.W."/>
            <person name="Cichocki N."/>
            <person name="Veneault-Fourrey C."/>
            <person name="LaButti K."/>
            <person name="Lindquist E.A."/>
            <person name="Lipzen A."/>
            <person name="Lundell T."/>
            <person name="Morin E."/>
            <person name="Murat C."/>
            <person name="Riley R."/>
            <person name="Ohm R."/>
            <person name="Sun H."/>
            <person name="Tunlid A."/>
            <person name="Henrissat B."/>
            <person name="Grigoriev I.V."/>
            <person name="Hibbett D.S."/>
            <person name="Martin F."/>
        </authorList>
    </citation>
    <scope>NUCLEOTIDE SEQUENCE [LARGE SCALE GENOMIC DNA]</scope>
    <source>
        <strain evidence="13">MAFF 305830</strain>
    </source>
</reference>
<dbReference type="Pfam" id="PF03464">
    <property type="entry name" value="eRF1_2"/>
    <property type="match status" value="1"/>
</dbReference>
<dbReference type="Proteomes" id="UP000054097">
    <property type="component" value="Unassembled WGS sequence"/>
</dbReference>
<dbReference type="Gene3D" id="3.30.420.60">
    <property type="entry name" value="eRF1 domain 2"/>
    <property type="match status" value="1"/>
</dbReference>
<dbReference type="GO" id="GO:0005737">
    <property type="term" value="C:cytoplasm"/>
    <property type="evidence" value="ECO:0007669"/>
    <property type="project" value="UniProtKB-SubCell"/>
</dbReference>
<dbReference type="GO" id="GO:0032790">
    <property type="term" value="P:ribosome disassembly"/>
    <property type="evidence" value="ECO:0007669"/>
    <property type="project" value="TreeGrafter"/>
</dbReference>
<dbReference type="GO" id="GO:0070481">
    <property type="term" value="P:nuclear-transcribed mRNA catabolic process, non-stop decay"/>
    <property type="evidence" value="ECO:0007669"/>
    <property type="project" value="InterPro"/>
</dbReference>
<dbReference type="InterPro" id="IPR029064">
    <property type="entry name" value="Ribosomal_eL30-like_sf"/>
</dbReference>
<dbReference type="GO" id="GO:0051301">
    <property type="term" value="P:cell division"/>
    <property type="evidence" value="ECO:0007669"/>
    <property type="project" value="UniProtKB-KW"/>
</dbReference>
<evidence type="ECO:0000313" key="13">
    <source>
        <dbReference type="Proteomes" id="UP000054097"/>
    </source>
</evidence>
<evidence type="ECO:0000259" key="11">
    <source>
        <dbReference type="SMART" id="SM01194"/>
    </source>
</evidence>
<dbReference type="SUPFAM" id="SSF159065">
    <property type="entry name" value="Dom34/Pelota N-terminal domain-like"/>
    <property type="match status" value="1"/>
</dbReference>
<dbReference type="FunFam" id="3.30.1330.30:FF:000008">
    <property type="entry name" value="Protein pelota homolog"/>
    <property type="match status" value="1"/>
</dbReference>
<dbReference type="InterPro" id="IPR042226">
    <property type="entry name" value="eFR1_2_sf"/>
</dbReference>
<evidence type="ECO:0000256" key="7">
    <source>
        <dbReference type="ARBA" id="ARBA00022776"/>
    </source>
</evidence>
<dbReference type="GO" id="GO:0070651">
    <property type="term" value="P:nonfunctional rRNA decay"/>
    <property type="evidence" value="ECO:0007669"/>
    <property type="project" value="TreeGrafter"/>
</dbReference>
<evidence type="ECO:0000256" key="2">
    <source>
        <dbReference type="ARBA" id="ARBA00004496"/>
    </source>
</evidence>
<dbReference type="AlphaFoldDB" id="A0A0C2WGI4"/>
<dbReference type="GO" id="GO:0071025">
    <property type="term" value="P:RNA surveillance"/>
    <property type="evidence" value="ECO:0007669"/>
    <property type="project" value="InterPro"/>
</dbReference>
<keyword evidence="6 10" id="KW-0479">Metal-binding</keyword>
<dbReference type="InterPro" id="IPR058547">
    <property type="entry name" value="Pelota_N"/>
</dbReference>
<feature type="domain" description="eRF1/Pelota-like N-terminal" evidence="11">
    <location>
        <begin position="1"/>
        <end position="154"/>
    </location>
</feature>
<evidence type="ECO:0000313" key="12">
    <source>
        <dbReference type="EMBL" id="KIM25518.1"/>
    </source>
</evidence>
<dbReference type="InterPro" id="IPR005142">
    <property type="entry name" value="eRF1_3"/>
</dbReference>
<dbReference type="PANTHER" id="PTHR10853">
    <property type="entry name" value="PELOTA"/>
    <property type="match status" value="1"/>
</dbReference>
<dbReference type="Pfam" id="PF03465">
    <property type="entry name" value="eRF1_3"/>
    <property type="match status" value="1"/>
</dbReference>
<name>A0A0C2WGI4_SERVB</name>
<dbReference type="InterPro" id="IPR005140">
    <property type="entry name" value="eRF1_Pelota-like_N"/>
</dbReference>
<comment type="subcellular location">
    <subcellularLocation>
        <location evidence="2 10">Cytoplasm</location>
    </subcellularLocation>
</comment>
<evidence type="ECO:0000256" key="5">
    <source>
        <dbReference type="ARBA" id="ARBA00022618"/>
    </source>
</evidence>
<comment type="function">
    <text evidence="10">Component of the Dom34-Hbs1 complex, a complex that recognizes stalled ribosomes and triggers the No-Go Decay (NGD) pathway (PubMed:20890290). In the Dom34-Hbs1 complex, dom34 recognizes ribosomes stalled at the 3' end of an mRNA and engages stalled ribosomes by destabilizing mRNA in the mRNA channel. Following ribosome-binding, the Dom34-Hbs1 complex promotes the disassembly of stalled ribosomes, followed by degradation of damaged mRNAs as part of the NGD pathway.</text>
</comment>
<evidence type="ECO:0000256" key="3">
    <source>
        <dbReference type="ARBA" id="ARBA00009504"/>
    </source>
</evidence>
<dbReference type="PANTHER" id="PTHR10853:SF0">
    <property type="entry name" value="PROTEIN PELOTA HOMOLOG"/>
    <property type="match status" value="1"/>
</dbReference>
<evidence type="ECO:0000256" key="4">
    <source>
        <dbReference type="ARBA" id="ARBA00022490"/>
    </source>
</evidence>
<organism evidence="12 13">
    <name type="scientific">Serendipita vermifera MAFF 305830</name>
    <dbReference type="NCBI Taxonomy" id="933852"/>
    <lineage>
        <taxon>Eukaryota</taxon>
        <taxon>Fungi</taxon>
        <taxon>Dikarya</taxon>
        <taxon>Basidiomycota</taxon>
        <taxon>Agaricomycotina</taxon>
        <taxon>Agaricomycetes</taxon>
        <taxon>Sebacinales</taxon>
        <taxon>Serendipitaceae</taxon>
        <taxon>Serendipita</taxon>
    </lineage>
</organism>
<dbReference type="Gene3D" id="2.30.30.870">
    <property type="entry name" value="Pelota, domain A"/>
    <property type="match status" value="1"/>
</dbReference>
<keyword evidence="8" id="KW-0469">Meiosis</keyword>
<sequence length="418" mass="45739">MRLIGKYIDKHGAGYVSLRPEDDEDMWHLYNLIQEGDEVRATAIRRVQSVSTTGSTESQRVRTTLTITVTRTVFAAGSATNAPTGSSSGTTGSAAATTAASGATMHITGTVTEENHFVRMGAFHTLDLEMNRDVKIIKEEWDNVALQRVEEACAEGRGAEVGAIVCGEGTAALCLMSEHMTTIRQRIDVPVPRKSAGSSTHDKGLERFYSTLYAAFLRVIPFSSLKVIVIASPGFVKDSVYDYFFAQATKTSNKALLQARQKFIRVHVSSPHVHSLVEVLKSPEVASQLKETKFAREGIVLDKFFKMLGQDEMRAWYGPDHVAMASDRGAIGTLLISDDLFRSSDPKQRKKYVDMAEIVRTTGGEVIIFSSMHETGQQLNQLTGIAAILTFPLDVDIVEAEEKEAKEAAERAAAEQNG</sequence>
<dbReference type="GO" id="GO:0046872">
    <property type="term" value="F:metal ion binding"/>
    <property type="evidence" value="ECO:0007669"/>
    <property type="project" value="UniProtKB-KW"/>
</dbReference>
<protein>
    <recommendedName>
        <fullName evidence="10">Protein DOM34 homolog</fullName>
    </recommendedName>
</protein>
<evidence type="ECO:0000256" key="10">
    <source>
        <dbReference type="RuleBase" id="RU362019"/>
    </source>
</evidence>
<evidence type="ECO:0000256" key="8">
    <source>
        <dbReference type="ARBA" id="ARBA00023254"/>
    </source>
</evidence>
<dbReference type="GO" id="GO:0051321">
    <property type="term" value="P:meiotic cell cycle"/>
    <property type="evidence" value="ECO:0007669"/>
    <property type="project" value="UniProtKB-KW"/>
</dbReference>
<dbReference type="InterPro" id="IPR004405">
    <property type="entry name" value="TF_pelota"/>
</dbReference>
<evidence type="ECO:0000256" key="9">
    <source>
        <dbReference type="ARBA" id="ARBA00023306"/>
    </source>
</evidence>
<comment type="similarity">
    <text evidence="3 10">Belongs to the eukaryotic release factor 1 family. Pelota subfamily.</text>
</comment>
<dbReference type="NCBIfam" id="TIGR00111">
    <property type="entry name" value="pelota"/>
    <property type="match status" value="1"/>
</dbReference>
<evidence type="ECO:0000256" key="6">
    <source>
        <dbReference type="ARBA" id="ARBA00022723"/>
    </source>
</evidence>
<reference evidence="12 13" key="1">
    <citation type="submission" date="2014-04" db="EMBL/GenBank/DDBJ databases">
        <authorList>
            <consortium name="DOE Joint Genome Institute"/>
            <person name="Kuo A."/>
            <person name="Zuccaro A."/>
            <person name="Kohler A."/>
            <person name="Nagy L.G."/>
            <person name="Floudas D."/>
            <person name="Copeland A."/>
            <person name="Barry K.W."/>
            <person name="Cichocki N."/>
            <person name="Veneault-Fourrey C."/>
            <person name="LaButti K."/>
            <person name="Lindquist E.A."/>
            <person name="Lipzen A."/>
            <person name="Lundell T."/>
            <person name="Morin E."/>
            <person name="Murat C."/>
            <person name="Sun H."/>
            <person name="Tunlid A."/>
            <person name="Henrissat B."/>
            <person name="Grigoriev I.V."/>
            <person name="Hibbett D.S."/>
            <person name="Martin F."/>
            <person name="Nordberg H.P."/>
            <person name="Cantor M.N."/>
            <person name="Hua S.X."/>
        </authorList>
    </citation>
    <scope>NUCLEOTIDE SEQUENCE [LARGE SCALE GENOMIC DNA]</scope>
    <source>
        <strain evidence="12 13">MAFF 305830</strain>
    </source>
</reference>
<proteinExistence type="inferred from homology"/>
<dbReference type="OrthoDB" id="10249111at2759"/>
<dbReference type="SMART" id="SM01194">
    <property type="entry name" value="eRF1_1"/>
    <property type="match status" value="1"/>
</dbReference>